<dbReference type="SMART" id="SM00355">
    <property type="entry name" value="ZnF_C2H2"/>
    <property type="match status" value="2"/>
</dbReference>
<evidence type="ECO:0000313" key="9">
    <source>
        <dbReference type="Proteomes" id="UP000006352"/>
    </source>
</evidence>
<dbReference type="InParanoid" id="J4H2G4"/>
<dbReference type="Gene3D" id="3.30.160.60">
    <property type="entry name" value="Classic Zinc Finger"/>
    <property type="match status" value="2"/>
</dbReference>
<evidence type="ECO:0000256" key="4">
    <source>
        <dbReference type="ARBA" id="ARBA00022833"/>
    </source>
</evidence>
<feature type="domain" description="C2H2-type" evidence="7">
    <location>
        <begin position="60"/>
        <end position="89"/>
    </location>
</feature>
<evidence type="ECO:0000256" key="3">
    <source>
        <dbReference type="ARBA" id="ARBA00022771"/>
    </source>
</evidence>
<dbReference type="PROSITE" id="PS50157">
    <property type="entry name" value="ZINC_FINGER_C2H2_2"/>
    <property type="match status" value="2"/>
</dbReference>
<dbReference type="HOGENOM" id="CLU_2427061_0_0_1"/>
<keyword evidence="2" id="KW-0677">Repeat</keyword>
<evidence type="ECO:0000259" key="7">
    <source>
        <dbReference type="PROSITE" id="PS50157"/>
    </source>
</evidence>
<dbReference type="GO" id="GO:0000981">
    <property type="term" value="F:DNA-binding transcription factor activity, RNA polymerase II-specific"/>
    <property type="evidence" value="ECO:0007669"/>
    <property type="project" value="UniProtKB-ARBA"/>
</dbReference>
<keyword evidence="4" id="KW-0862">Zinc</keyword>
<feature type="region of interest" description="Disordered" evidence="6">
    <location>
        <begin position="1"/>
        <end position="24"/>
    </location>
</feature>
<dbReference type="GO" id="GO:0000978">
    <property type="term" value="F:RNA polymerase II cis-regulatory region sequence-specific DNA binding"/>
    <property type="evidence" value="ECO:0007669"/>
    <property type="project" value="TreeGrafter"/>
</dbReference>
<dbReference type="InterPro" id="IPR036236">
    <property type="entry name" value="Znf_C2H2_sf"/>
</dbReference>
<dbReference type="GO" id="GO:0008270">
    <property type="term" value="F:zinc ion binding"/>
    <property type="evidence" value="ECO:0007669"/>
    <property type="project" value="UniProtKB-KW"/>
</dbReference>
<dbReference type="AlphaFoldDB" id="J4H2G4"/>
<dbReference type="STRING" id="599839.J4H2G4"/>
<keyword evidence="1" id="KW-0479">Metal-binding</keyword>
<dbReference type="PROSITE" id="PS00028">
    <property type="entry name" value="ZINC_FINGER_C2H2_1"/>
    <property type="match status" value="1"/>
</dbReference>
<dbReference type="SUPFAM" id="SSF57667">
    <property type="entry name" value="beta-beta-alpha zinc fingers"/>
    <property type="match status" value="1"/>
</dbReference>
<evidence type="ECO:0000256" key="1">
    <source>
        <dbReference type="ARBA" id="ARBA00022723"/>
    </source>
</evidence>
<sequence>MAALPAAQYPTPSGYGQQGNGLQYPASPQRPFSCDMCALSFNRQHDLKRHRDTHTGDKPFVCNGGCGKTFTRKDALKRHQLVKRCGLEDEA</sequence>
<dbReference type="FunFam" id="3.30.160.60:FF:000072">
    <property type="entry name" value="zinc finger protein 143 isoform X1"/>
    <property type="match status" value="1"/>
</dbReference>
<dbReference type="InterPro" id="IPR013087">
    <property type="entry name" value="Znf_C2H2_type"/>
</dbReference>
<evidence type="ECO:0000256" key="5">
    <source>
        <dbReference type="PROSITE-ProRule" id="PRU00042"/>
    </source>
</evidence>
<dbReference type="PANTHER" id="PTHR23235">
    <property type="entry name" value="KRUEPPEL-LIKE TRANSCRIPTION FACTOR"/>
    <property type="match status" value="1"/>
</dbReference>
<name>J4H2G4_9APHY</name>
<gene>
    <name evidence="8" type="ORF">FIBRA_03533</name>
</gene>
<evidence type="ECO:0000256" key="2">
    <source>
        <dbReference type="ARBA" id="ARBA00022737"/>
    </source>
</evidence>
<feature type="domain" description="C2H2-type" evidence="7">
    <location>
        <begin position="32"/>
        <end position="59"/>
    </location>
</feature>
<reference evidence="8 9" key="1">
    <citation type="journal article" date="2012" name="Appl. Environ. Microbiol.">
        <title>Short-read sequencing for genomic analysis of the brown rot fungus Fibroporia radiculosa.</title>
        <authorList>
            <person name="Tang J.D."/>
            <person name="Perkins A.D."/>
            <person name="Sonstegard T.S."/>
            <person name="Schroeder S.G."/>
            <person name="Burgess S.C."/>
            <person name="Diehl S.V."/>
        </authorList>
    </citation>
    <scope>NUCLEOTIDE SEQUENCE [LARGE SCALE GENOMIC DNA]</scope>
    <source>
        <strain evidence="8 9">TFFH 294</strain>
    </source>
</reference>
<dbReference type="RefSeq" id="XP_012180762.1">
    <property type="nucleotide sequence ID" value="XM_012325372.1"/>
</dbReference>
<evidence type="ECO:0000256" key="6">
    <source>
        <dbReference type="SAM" id="MobiDB-lite"/>
    </source>
</evidence>
<evidence type="ECO:0000313" key="8">
    <source>
        <dbReference type="EMBL" id="CCM01479.1"/>
    </source>
</evidence>
<dbReference type="EMBL" id="HE797034">
    <property type="protein sequence ID" value="CCM01479.1"/>
    <property type="molecule type" value="Genomic_DNA"/>
</dbReference>
<keyword evidence="9" id="KW-1185">Reference proteome</keyword>
<organism evidence="8 9">
    <name type="scientific">Fibroporia radiculosa</name>
    <dbReference type="NCBI Taxonomy" id="599839"/>
    <lineage>
        <taxon>Eukaryota</taxon>
        <taxon>Fungi</taxon>
        <taxon>Dikarya</taxon>
        <taxon>Basidiomycota</taxon>
        <taxon>Agaricomycotina</taxon>
        <taxon>Agaricomycetes</taxon>
        <taxon>Polyporales</taxon>
        <taxon>Fibroporiaceae</taxon>
        <taxon>Fibroporia</taxon>
    </lineage>
</organism>
<dbReference type="FunFam" id="3.30.160.60:FF:000688">
    <property type="entry name" value="zinc finger protein 197 isoform X1"/>
    <property type="match status" value="1"/>
</dbReference>
<dbReference type="PANTHER" id="PTHR23235:SF120">
    <property type="entry name" value="KRUPPEL-LIKE FACTOR 15"/>
    <property type="match status" value="1"/>
</dbReference>
<protein>
    <recommendedName>
        <fullName evidence="7">C2H2-type domain-containing protein</fullName>
    </recommendedName>
</protein>
<keyword evidence="3 5" id="KW-0863">Zinc-finger</keyword>
<proteinExistence type="predicted"/>
<dbReference type="GeneID" id="24096390"/>
<accession>J4H2G4</accession>
<dbReference type="OrthoDB" id="8922241at2759"/>
<dbReference type="Proteomes" id="UP000006352">
    <property type="component" value="Unassembled WGS sequence"/>
</dbReference>
<dbReference type="Pfam" id="PF00096">
    <property type="entry name" value="zf-C2H2"/>
    <property type="match status" value="2"/>
</dbReference>